<feature type="transmembrane region" description="Helical" evidence="6">
    <location>
        <begin position="234"/>
        <end position="253"/>
    </location>
</feature>
<dbReference type="OrthoDB" id="2126698at2759"/>
<proteinExistence type="inferred from homology"/>
<comment type="similarity">
    <text evidence="2 6">Belongs to the multi antimicrobial extrusion (MATE) (TC 2.A.66.1) family.</text>
</comment>
<evidence type="ECO:0000256" key="3">
    <source>
        <dbReference type="ARBA" id="ARBA00022692"/>
    </source>
</evidence>
<dbReference type="GO" id="GO:0015297">
    <property type="term" value="F:antiporter activity"/>
    <property type="evidence" value="ECO:0007669"/>
    <property type="project" value="InterPro"/>
</dbReference>
<accession>A0A6A4R4M4</accession>
<evidence type="ECO:0000256" key="2">
    <source>
        <dbReference type="ARBA" id="ARBA00010199"/>
    </source>
</evidence>
<feature type="transmembrane region" description="Helical" evidence="6">
    <location>
        <begin position="349"/>
        <end position="366"/>
    </location>
</feature>
<keyword evidence="3 6" id="KW-0812">Transmembrane</keyword>
<gene>
    <name evidence="7" type="ORF">Lalb_Chr01g0009031</name>
</gene>
<keyword evidence="4 6" id="KW-1133">Transmembrane helix</keyword>
<dbReference type="AlphaFoldDB" id="A0A6A4R4M4"/>
<feature type="transmembrane region" description="Helical" evidence="6">
    <location>
        <begin position="118"/>
        <end position="140"/>
    </location>
</feature>
<keyword evidence="8" id="KW-1185">Reference proteome</keyword>
<dbReference type="GO" id="GO:0042910">
    <property type="term" value="F:xenobiotic transmembrane transporter activity"/>
    <property type="evidence" value="ECO:0007669"/>
    <property type="project" value="InterPro"/>
</dbReference>
<comment type="subcellular location">
    <subcellularLocation>
        <location evidence="1">Membrane</location>
        <topology evidence="1">Multi-pass membrane protein</topology>
    </subcellularLocation>
</comment>
<evidence type="ECO:0000256" key="4">
    <source>
        <dbReference type="ARBA" id="ARBA00022989"/>
    </source>
</evidence>
<organism evidence="7 8">
    <name type="scientific">Lupinus albus</name>
    <name type="common">White lupine</name>
    <name type="synonym">Lupinus termis</name>
    <dbReference type="NCBI Taxonomy" id="3870"/>
    <lineage>
        <taxon>Eukaryota</taxon>
        <taxon>Viridiplantae</taxon>
        <taxon>Streptophyta</taxon>
        <taxon>Embryophyta</taxon>
        <taxon>Tracheophyta</taxon>
        <taxon>Spermatophyta</taxon>
        <taxon>Magnoliopsida</taxon>
        <taxon>eudicotyledons</taxon>
        <taxon>Gunneridae</taxon>
        <taxon>Pentapetalae</taxon>
        <taxon>rosids</taxon>
        <taxon>fabids</taxon>
        <taxon>Fabales</taxon>
        <taxon>Fabaceae</taxon>
        <taxon>Papilionoideae</taxon>
        <taxon>50 kb inversion clade</taxon>
        <taxon>genistoids sensu lato</taxon>
        <taxon>core genistoids</taxon>
        <taxon>Genisteae</taxon>
        <taxon>Lupinus</taxon>
    </lineage>
</organism>
<dbReference type="EMBL" id="WOCE01000001">
    <property type="protein sequence ID" value="KAE9621009.1"/>
    <property type="molecule type" value="Genomic_DNA"/>
</dbReference>
<name>A0A6A4R4M4_LUPAL</name>
<evidence type="ECO:0000313" key="8">
    <source>
        <dbReference type="Proteomes" id="UP000447434"/>
    </source>
</evidence>
<dbReference type="InterPro" id="IPR045069">
    <property type="entry name" value="MATE_euk"/>
</dbReference>
<dbReference type="InterPro" id="IPR002528">
    <property type="entry name" value="MATE_fam"/>
</dbReference>
<feature type="transmembrane region" description="Helical" evidence="6">
    <location>
        <begin position="312"/>
        <end position="334"/>
    </location>
</feature>
<reference evidence="8" key="1">
    <citation type="journal article" date="2020" name="Nat. Commun.">
        <title>Genome sequence of the cluster root forming white lupin.</title>
        <authorList>
            <person name="Hufnagel B."/>
            <person name="Marques A."/>
            <person name="Soriano A."/>
            <person name="Marques L."/>
            <person name="Divol F."/>
            <person name="Doumas P."/>
            <person name="Sallet E."/>
            <person name="Mancinotti D."/>
            <person name="Carrere S."/>
            <person name="Marande W."/>
            <person name="Arribat S."/>
            <person name="Keller J."/>
            <person name="Huneau C."/>
            <person name="Blein T."/>
            <person name="Aime D."/>
            <person name="Laguerre M."/>
            <person name="Taylor J."/>
            <person name="Schubert V."/>
            <person name="Nelson M."/>
            <person name="Geu-Flores F."/>
            <person name="Crespi M."/>
            <person name="Gallardo-Guerrero K."/>
            <person name="Delaux P.-M."/>
            <person name="Salse J."/>
            <person name="Berges H."/>
            <person name="Guyot R."/>
            <person name="Gouzy J."/>
            <person name="Peret B."/>
        </authorList>
    </citation>
    <scope>NUCLEOTIDE SEQUENCE [LARGE SCALE GENOMIC DNA]</scope>
    <source>
        <strain evidence="8">cv. Amiga</strain>
    </source>
</reference>
<sequence length="490" mass="53891">MCQCNIKDLEQQNNILTKPLISKQEQNKNHISDAFKEVISINKIALPMILTGILLYCRSMISMLFLGHLGELALAGGSLGLGFANITGYSILSGLAVGMEPICGQAFGAKRFNLLGLCLQKTILLLLLTSIPITLLWLYMKQILLFCGQDEGFTLEPNPLPFLSPLCHLFNSPSHTHQLFLVSHLNLGLKGVALSGVWTNFNLVASLILYIIFSGTHKKTWGGFSHECFTQWKSLLNLAIPSCISVCLEWWWYEIMILLCGYLINPTATVASMGILIQTTSLLYIFPSSLSFSVSTRVGNKLGAQKPSKARLTAIVGLFCSFISGLSALVFTLMVRNIWASMFTRDKEIITLTSLVLPIIGLCELGNCPQTTGCGILRGTARPKVGAYINLGCFYLVGMSVSVWLAFFAGFDFQGLWLGLLAAQGSCSITMLVVLSQTDWEVEAQRSEKLTGIGGGGEVYENQQEAVDDEKKVTKMKRVSWETELHFSEH</sequence>
<dbReference type="GO" id="GO:0016020">
    <property type="term" value="C:membrane"/>
    <property type="evidence" value="ECO:0007669"/>
    <property type="project" value="UniProtKB-SubCell"/>
</dbReference>
<feature type="transmembrane region" description="Helical" evidence="6">
    <location>
        <begin position="72"/>
        <end position="97"/>
    </location>
</feature>
<evidence type="ECO:0000256" key="5">
    <source>
        <dbReference type="ARBA" id="ARBA00023136"/>
    </source>
</evidence>
<feature type="transmembrane region" description="Helical" evidence="6">
    <location>
        <begin position="44"/>
        <end position="66"/>
    </location>
</feature>
<feature type="transmembrane region" description="Helical" evidence="6">
    <location>
        <begin position="387"/>
        <end position="409"/>
    </location>
</feature>
<feature type="transmembrane region" description="Helical" evidence="6">
    <location>
        <begin position="192"/>
        <end position="213"/>
    </location>
</feature>
<keyword evidence="5 6" id="KW-0472">Membrane</keyword>
<dbReference type="PANTHER" id="PTHR11206">
    <property type="entry name" value="MULTIDRUG RESISTANCE PROTEIN"/>
    <property type="match status" value="1"/>
</dbReference>
<dbReference type="Proteomes" id="UP000447434">
    <property type="component" value="Chromosome 1"/>
</dbReference>
<evidence type="ECO:0000256" key="1">
    <source>
        <dbReference type="ARBA" id="ARBA00004141"/>
    </source>
</evidence>
<evidence type="ECO:0000313" key="7">
    <source>
        <dbReference type="EMBL" id="KAE9621009.1"/>
    </source>
</evidence>
<evidence type="ECO:0000256" key="6">
    <source>
        <dbReference type="RuleBase" id="RU004914"/>
    </source>
</evidence>
<feature type="transmembrane region" description="Helical" evidence="6">
    <location>
        <begin position="273"/>
        <end position="292"/>
    </location>
</feature>
<dbReference type="GO" id="GO:1990961">
    <property type="term" value="P:xenobiotic detoxification by transmembrane export across the plasma membrane"/>
    <property type="evidence" value="ECO:0007669"/>
    <property type="project" value="InterPro"/>
</dbReference>
<dbReference type="Pfam" id="PF01554">
    <property type="entry name" value="MatE"/>
    <property type="match status" value="2"/>
</dbReference>
<protein>
    <recommendedName>
        <fullName evidence="6">Protein DETOXIFICATION</fullName>
    </recommendedName>
    <alternativeName>
        <fullName evidence="6">Multidrug and toxic compound extrusion protein</fullName>
    </alternativeName>
</protein>
<comment type="caution">
    <text evidence="7">The sequence shown here is derived from an EMBL/GenBank/DDBJ whole genome shotgun (WGS) entry which is preliminary data.</text>
</comment>
<feature type="transmembrane region" description="Helical" evidence="6">
    <location>
        <begin position="415"/>
        <end position="436"/>
    </location>
</feature>
<dbReference type="CDD" id="cd13132">
    <property type="entry name" value="MATE_eukaryotic"/>
    <property type="match status" value="1"/>
</dbReference>